<sequence length="72" mass="8920">MDLQRFTFYGLVVFNQRWTLRCHYSHPSPRLRLSGLYSWGYFIKQPRSWREEQYRSPCKKFCLAKIIKKPLY</sequence>
<evidence type="ECO:0000313" key="1">
    <source>
        <dbReference type="EMBL" id="QSS49146.1"/>
    </source>
</evidence>
<proteinExistence type="predicted"/>
<dbReference type="EMBL" id="CP069102">
    <property type="protein sequence ID" value="QSS49146.1"/>
    <property type="molecule type" value="Genomic_DNA"/>
</dbReference>
<protein>
    <submittedName>
        <fullName evidence="1">Uncharacterized protein</fullName>
    </submittedName>
</protein>
<organism evidence="1 2">
    <name type="scientific">Ajellomyces capsulatus (strain H88)</name>
    <name type="common">Darling's disease fungus</name>
    <name type="synonym">Histoplasma capsulatum</name>
    <dbReference type="NCBI Taxonomy" id="544711"/>
    <lineage>
        <taxon>Eukaryota</taxon>
        <taxon>Fungi</taxon>
        <taxon>Dikarya</taxon>
        <taxon>Ascomycota</taxon>
        <taxon>Pezizomycotina</taxon>
        <taxon>Eurotiomycetes</taxon>
        <taxon>Eurotiomycetidae</taxon>
        <taxon>Onygenales</taxon>
        <taxon>Ajellomycetaceae</taxon>
        <taxon>Histoplasma</taxon>
    </lineage>
</organism>
<dbReference type="Proteomes" id="UP000663419">
    <property type="component" value="Chromosome 1"/>
</dbReference>
<reference evidence="1" key="1">
    <citation type="submission" date="2021-01" db="EMBL/GenBank/DDBJ databases">
        <title>Chromosome-level genome assembly of a human fungal pathogen reveals clustering of transcriptionally co-regulated genes.</title>
        <authorList>
            <person name="Voorhies M."/>
            <person name="Cohen S."/>
            <person name="Shea T.P."/>
            <person name="Petrus S."/>
            <person name="Munoz J.F."/>
            <person name="Poplawski S."/>
            <person name="Goldman W.E."/>
            <person name="Michael T."/>
            <person name="Cuomo C.A."/>
            <person name="Sil A."/>
            <person name="Beyhan S."/>
        </authorList>
    </citation>
    <scope>NUCLEOTIDE SEQUENCE</scope>
    <source>
        <strain evidence="1">H88</strain>
    </source>
</reference>
<accession>A0A8A1L5B7</accession>
<dbReference type="VEuPathDB" id="FungiDB:I7I53_09426"/>
<dbReference type="AlphaFoldDB" id="A0A8A1L5B7"/>
<name>A0A8A1L5B7_AJEC8</name>
<gene>
    <name evidence="1" type="ORF">I7I53_09426</name>
</gene>
<evidence type="ECO:0000313" key="2">
    <source>
        <dbReference type="Proteomes" id="UP000663419"/>
    </source>
</evidence>